<keyword evidence="2" id="KW-1185">Reference proteome</keyword>
<name>A0A9N7UI56_PLEPL</name>
<dbReference type="EMBL" id="CADEAL010001237">
    <property type="protein sequence ID" value="CAB1430528.1"/>
    <property type="molecule type" value="Genomic_DNA"/>
</dbReference>
<comment type="caution">
    <text evidence="1">The sequence shown here is derived from an EMBL/GenBank/DDBJ whole genome shotgun (WGS) entry which is preliminary data.</text>
</comment>
<proteinExistence type="predicted"/>
<sequence>MAALWEPPAPPLTPPACVCKQAESAVNKRGPWSIIVPPAVPALDVMPRTPIATQHPRVAKRHQPSGGIPCCALTSDSADFLLTLPGASSPTAAARLLLLLNEVFSFLSIMDTKLH</sequence>
<organism evidence="1 2">
    <name type="scientific">Pleuronectes platessa</name>
    <name type="common">European plaice</name>
    <dbReference type="NCBI Taxonomy" id="8262"/>
    <lineage>
        <taxon>Eukaryota</taxon>
        <taxon>Metazoa</taxon>
        <taxon>Chordata</taxon>
        <taxon>Craniata</taxon>
        <taxon>Vertebrata</taxon>
        <taxon>Euteleostomi</taxon>
        <taxon>Actinopterygii</taxon>
        <taxon>Neopterygii</taxon>
        <taxon>Teleostei</taxon>
        <taxon>Neoteleostei</taxon>
        <taxon>Acanthomorphata</taxon>
        <taxon>Carangaria</taxon>
        <taxon>Pleuronectiformes</taxon>
        <taxon>Pleuronectoidei</taxon>
        <taxon>Pleuronectidae</taxon>
        <taxon>Pleuronectes</taxon>
    </lineage>
</organism>
<reference evidence="1" key="1">
    <citation type="submission" date="2020-03" db="EMBL/GenBank/DDBJ databases">
        <authorList>
            <person name="Weist P."/>
        </authorList>
    </citation>
    <scope>NUCLEOTIDE SEQUENCE</scope>
</reference>
<evidence type="ECO:0000313" key="2">
    <source>
        <dbReference type="Proteomes" id="UP001153269"/>
    </source>
</evidence>
<gene>
    <name evidence="1" type="ORF">PLEPLA_LOCUS18510</name>
</gene>
<dbReference type="Proteomes" id="UP001153269">
    <property type="component" value="Unassembled WGS sequence"/>
</dbReference>
<protein>
    <submittedName>
        <fullName evidence="1">Uncharacterized protein</fullName>
    </submittedName>
</protein>
<dbReference type="AlphaFoldDB" id="A0A9N7UI56"/>
<accession>A0A9N7UI56</accession>
<evidence type="ECO:0000313" key="1">
    <source>
        <dbReference type="EMBL" id="CAB1430528.1"/>
    </source>
</evidence>